<proteinExistence type="predicted"/>
<evidence type="ECO:0000256" key="1">
    <source>
        <dbReference type="SAM" id="MobiDB-lite"/>
    </source>
</evidence>
<dbReference type="OrthoDB" id="6130210at2759"/>
<dbReference type="Proteomes" id="UP000242188">
    <property type="component" value="Unassembled WGS sequence"/>
</dbReference>
<evidence type="ECO:0000313" key="3">
    <source>
        <dbReference type="Proteomes" id="UP000242188"/>
    </source>
</evidence>
<protein>
    <submittedName>
        <fullName evidence="2">Uncharacterized protein</fullName>
    </submittedName>
</protein>
<organism evidence="2 3">
    <name type="scientific">Mizuhopecten yessoensis</name>
    <name type="common">Japanese scallop</name>
    <name type="synonym">Patinopecten yessoensis</name>
    <dbReference type="NCBI Taxonomy" id="6573"/>
    <lineage>
        <taxon>Eukaryota</taxon>
        <taxon>Metazoa</taxon>
        <taxon>Spiralia</taxon>
        <taxon>Lophotrochozoa</taxon>
        <taxon>Mollusca</taxon>
        <taxon>Bivalvia</taxon>
        <taxon>Autobranchia</taxon>
        <taxon>Pteriomorphia</taxon>
        <taxon>Pectinida</taxon>
        <taxon>Pectinoidea</taxon>
        <taxon>Pectinidae</taxon>
        <taxon>Mizuhopecten</taxon>
    </lineage>
</organism>
<dbReference type="AlphaFoldDB" id="A0A210PI05"/>
<comment type="caution">
    <text evidence="2">The sequence shown here is derived from an EMBL/GenBank/DDBJ whole genome shotgun (WGS) entry which is preliminary data.</text>
</comment>
<accession>A0A210PI05</accession>
<dbReference type="EMBL" id="NEDP02076672">
    <property type="protein sequence ID" value="OWF36128.1"/>
    <property type="molecule type" value="Genomic_DNA"/>
</dbReference>
<gene>
    <name evidence="2" type="ORF">KP79_PYT22592</name>
</gene>
<keyword evidence="3" id="KW-1185">Reference proteome</keyword>
<evidence type="ECO:0000313" key="2">
    <source>
        <dbReference type="EMBL" id="OWF36128.1"/>
    </source>
</evidence>
<feature type="region of interest" description="Disordered" evidence="1">
    <location>
        <begin position="1"/>
        <end position="76"/>
    </location>
</feature>
<sequence length="76" mass="8548">MANNVTYVSTSESDKESVDLYMSDGSSNFEMDEATYDGVTQPYMFEPETNDDPNEETSVADHEPEIQAIRLGSNDW</sequence>
<feature type="compositionally biased region" description="Polar residues" evidence="1">
    <location>
        <begin position="1"/>
        <end position="11"/>
    </location>
</feature>
<name>A0A210PI05_MIZYE</name>
<reference evidence="2 3" key="1">
    <citation type="journal article" date="2017" name="Nat. Ecol. Evol.">
        <title>Scallop genome provides insights into evolution of bilaterian karyotype and development.</title>
        <authorList>
            <person name="Wang S."/>
            <person name="Zhang J."/>
            <person name="Jiao W."/>
            <person name="Li J."/>
            <person name="Xun X."/>
            <person name="Sun Y."/>
            <person name="Guo X."/>
            <person name="Huan P."/>
            <person name="Dong B."/>
            <person name="Zhang L."/>
            <person name="Hu X."/>
            <person name="Sun X."/>
            <person name="Wang J."/>
            <person name="Zhao C."/>
            <person name="Wang Y."/>
            <person name="Wang D."/>
            <person name="Huang X."/>
            <person name="Wang R."/>
            <person name="Lv J."/>
            <person name="Li Y."/>
            <person name="Zhang Z."/>
            <person name="Liu B."/>
            <person name="Lu W."/>
            <person name="Hui Y."/>
            <person name="Liang J."/>
            <person name="Zhou Z."/>
            <person name="Hou R."/>
            <person name="Li X."/>
            <person name="Liu Y."/>
            <person name="Li H."/>
            <person name="Ning X."/>
            <person name="Lin Y."/>
            <person name="Zhao L."/>
            <person name="Xing Q."/>
            <person name="Dou J."/>
            <person name="Li Y."/>
            <person name="Mao J."/>
            <person name="Guo H."/>
            <person name="Dou H."/>
            <person name="Li T."/>
            <person name="Mu C."/>
            <person name="Jiang W."/>
            <person name="Fu Q."/>
            <person name="Fu X."/>
            <person name="Miao Y."/>
            <person name="Liu J."/>
            <person name="Yu Q."/>
            <person name="Li R."/>
            <person name="Liao H."/>
            <person name="Li X."/>
            <person name="Kong Y."/>
            <person name="Jiang Z."/>
            <person name="Chourrout D."/>
            <person name="Li R."/>
            <person name="Bao Z."/>
        </authorList>
    </citation>
    <scope>NUCLEOTIDE SEQUENCE [LARGE SCALE GENOMIC DNA]</scope>
    <source>
        <strain evidence="2 3">PY_sf001</strain>
    </source>
</reference>